<dbReference type="Pfam" id="PF04397">
    <property type="entry name" value="LytTR"/>
    <property type="match status" value="1"/>
</dbReference>
<dbReference type="AlphaFoldDB" id="A0A327WUA3"/>
<evidence type="ECO:0000259" key="3">
    <source>
        <dbReference type="PROSITE" id="PS50930"/>
    </source>
</evidence>
<dbReference type="SUPFAM" id="SSF52172">
    <property type="entry name" value="CheY-like"/>
    <property type="match status" value="1"/>
</dbReference>
<dbReference type="Proteomes" id="UP000248790">
    <property type="component" value="Unassembled WGS sequence"/>
</dbReference>
<dbReference type="InterPro" id="IPR007492">
    <property type="entry name" value="LytTR_DNA-bd_dom"/>
</dbReference>
<reference evidence="4 5" key="1">
    <citation type="submission" date="2018-06" db="EMBL/GenBank/DDBJ databases">
        <title>Genomic Encyclopedia of Archaeal and Bacterial Type Strains, Phase II (KMG-II): from individual species to whole genera.</title>
        <authorList>
            <person name="Goeker M."/>
        </authorList>
    </citation>
    <scope>NUCLEOTIDE SEQUENCE [LARGE SCALE GENOMIC DNA]</scope>
    <source>
        <strain evidence="4 5">DSM 21851</strain>
    </source>
</reference>
<dbReference type="GO" id="GO:0003677">
    <property type="term" value="F:DNA binding"/>
    <property type="evidence" value="ECO:0007669"/>
    <property type="project" value="InterPro"/>
</dbReference>
<proteinExistence type="predicted"/>
<dbReference type="PANTHER" id="PTHR37299:SF1">
    <property type="entry name" value="STAGE 0 SPORULATION PROTEIN A HOMOLOG"/>
    <property type="match status" value="1"/>
</dbReference>
<name>A0A327WUA3_LARAB</name>
<dbReference type="SMART" id="SM00448">
    <property type="entry name" value="REC"/>
    <property type="match status" value="1"/>
</dbReference>
<keyword evidence="1" id="KW-0597">Phosphoprotein</keyword>
<dbReference type="PANTHER" id="PTHR37299">
    <property type="entry name" value="TRANSCRIPTIONAL REGULATOR-RELATED"/>
    <property type="match status" value="1"/>
</dbReference>
<comment type="caution">
    <text evidence="4">The sequence shown here is derived from an EMBL/GenBank/DDBJ whole genome shotgun (WGS) entry which is preliminary data.</text>
</comment>
<evidence type="ECO:0000259" key="2">
    <source>
        <dbReference type="PROSITE" id="PS50110"/>
    </source>
</evidence>
<dbReference type="RefSeq" id="WP_111630819.1">
    <property type="nucleotide sequence ID" value="NZ_QLMC01000007.1"/>
</dbReference>
<dbReference type="GO" id="GO:0000156">
    <property type="term" value="F:phosphorelay response regulator activity"/>
    <property type="evidence" value="ECO:0007669"/>
    <property type="project" value="InterPro"/>
</dbReference>
<evidence type="ECO:0000313" key="4">
    <source>
        <dbReference type="EMBL" id="RAJ92466.1"/>
    </source>
</evidence>
<dbReference type="EMBL" id="QLMC01000007">
    <property type="protein sequence ID" value="RAJ92466.1"/>
    <property type="molecule type" value="Genomic_DNA"/>
</dbReference>
<evidence type="ECO:0000313" key="5">
    <source>
        <dbReference type="Proteomes" id="UP000248790"/>
    </source>
</evidence>
<evidence type="ECO:0000256" key="1">
    <source>
        <dbReference type="PROSITE-ProRule" id="PRU00169"/>
    </source>
</evidence>
<dbReference type="Gene3D" id="2.40.50.1020">
    <property type="entry name" value="LytTr DNA-binding domain"/>
    <property type="match status" value="1"/>
</dbReference>
<feature type="modified residue" description="4-aspartylphosphate" evidence="1">
    <location>
        <position position="55"/>
    </location>
</feature>
<feature type="domain" description="Response regulatory" evidence="2">
    <location>
        <begin position="2"/>
        <end position="115"/>
    </location>
</feature>
<dbReference type="PROSITE" id="PS50930">
    <property type="entry name" value="HTH_LYTTR"/>
    <property type="match status" value="1"/>
</dbReference>
<organism evidence="4 5">
    <name type="scientific">Larkinella arboricola</name>
    <dbReference type="NCBI Taxonomy" id="643671"/>
    <lineage>
        <taxon>Bacteria</taxon>
        <taxon>Pseudomonadati</taxon>
        <taxon>Bacteroidota</taxon>
        <taxon>Cytophagia</taxon>
        <taxon>Cytophagales</taxon>
        <taxon>Spirosomataceae</taxon>
        <taxon>Larkinella</taxon>
    </lineage>
</organism>
<dbReference type="InterPro" id="IPR011006">
    <property type="entry name" value="CheY-like_superfamily"/>
</dbReference>
<keyword evidence="5" id="KW-1185">Reference proteome</keyword>
<dbReference type="OrthoDB" id="646623at2"/>
<dbReference type="SMART" id="SM00850">
    <property type="entry name" value="LytTR"/>
    <property type="match status" value="1"/>
</dbReference>
<dbReference type="InterPro" id="IPR046947">
    <property type="entry name" value="LytR-like"/>
</dbReference>
<dbReference type="Gene3D" id="3.40.50.2300">
    <property type="match status" value="1"/>
</dbReference>
<dbReference type="FunFam" id="3.40.50.2300:FF:000361">
    <property type="entry name" value="Two-component system response regulator"/>
    <property type="match status" value="1"/>
</dbReference>
<feature type="domain" description="HTH LytTR-type" evidence="3">
    <location>
        <begin position="151"/>
        <end position="258"/>
    </location>
</feature>
<accession>A0A327WUA3</accession>
<protein>
    <submittedName>
        <fullName evidence="4">LytTR family two component transcriptional regulator</fullName>
    </submittedName>
</protein>
<gene>
    <name evidence="4" type="ORF">LX87_04796</name>
</gene>
<dbReference type="Pfam" id="PF00072">
    <property type="entry name" value="Response_reg"/>
    <property type="match status" value="1"/>
</dbReference>
<sequence length="258" mass="29652">MTILIIEDETIAARQLKNMVLKAEADAEVVGVLDGVATSVQWLSSHPAPDLILMDIELVDGQSFEIFGQVDVKSPVIFTTAYDEFALKAFRVNSIDYLLKPIEETALRRSLLKFRQLKEVYGAPGPLQQIENLISELGRRAMPAGTYRDRFLVRQGQRLIPVGAGEVAYFFSQNKASFIRTYDNRLFHLDYTLDELEENLNPQHFYRANRQFIVSHKAVEKLHFYFNNKLKVELRPAVEEEVLVSREKATAFRRWLGE</sequence>
<dbReference type="PROSITE" id="PS50110">
    <property type="entry name" value="RESPONSE_REGULATORY"/>
    <property type="match status" value="1"/>
</dbReference>
<dbReference type="InterPro" id="IPR001789">
    <property type="entry name" value="Sig_transdc_resp-reg_receiver"/>
</dbReference>